<reference evidence="3 4" key="1">
    <citation type="submission" date="2023-09" db="EMBL/GenBank/DDBJ databases">
        <authorList>
            <person name="Rey-Velasco X."/>
        </authorList>
    </citation>
    <scope>NUCLEOTIDE SEQUENCE [LARGE SCALE GENOMIC DNA]</scope>
    <source>
        <strain evidence="3 4">W242</strain>
    </source>
</reference>
<dbReference type="PANTHER" id="PTHR44103">
    <property type="entry name" value="PROPROTEIN CONVERTASE P"/>
    <property type="match status" value="1"/>
</dbReference>
<dbReference type="InterPro" id="IPR013517">
    <property type="entry name" value="FG-GAP"/>
</dbReference>
<dbReference type="Proteomes" id="UP001254488">
    <property type="component" value="Unassembled WGS sequence"/>
</dbReference>
<dbReference type="InterPro" id="IPR028994">
    <property type="entry name" value="Integrin_alpha_N"/>
</dbReference>
<sequence>MKIKSSIYLLFAMVLLCSTLLTGQTFGPLQLISTEALGARDIRVADIDNDGDLDIVTASIGDDRIAWYENLDGNGTFSEAILIGSLFETITVAVADLDNDGDIDVLGSSIVDDIVVWYENLDGAGTFSTQRLLTTVVDFPYDIETADIDGDGDTDVFISSDTFARIYLLKNNGDGTFAPIETIVEGNNVPRSLVLYDIDGDSDLDLVSSGASAFQAAWYENIDGQGTFGTTNIIIQQAFTVQDIFVSDIDGDGDGDLLAATNADNDVSWYANDGSGVFGDKQTISTNAESAFSVFAADLDNDGDMDVLSASSVDDKIAWYENLDGNGAFSSENILTLEADGKNKVIAADVDNDGDEDVLFVSQNNNTVAWFENLTVVLGVAEIENTFLLVYPNPVKDIVYIQGNTDAIQKVEIYNTLGQLVLQTNYKSIGVDVSNIASNILYLSIYTDQEVLIKKVLKN</sequence>
<dbReference type="SUPFAM" id="SSF69318">
    <property type="entry name" value="Integrin alpha N-terminal domain"/>
    <property type="match status" value="1"/>
</dbReference>
<accession>A0ABU2YD35</accession>
<gene>
    <name evidence="3" type="ORF">RM538_07240</name>
</gene>
<dbReference type="NCBIfam" id="TIGR04183">
    <property type="entry name" value="Por_Secre_tail"/>
    <property type="match status" value="1"/>
</dbReference>
<dbReference type="Pfam" id="PF13517">
    <property type="entry name" value="FG-GAP_3"/>
    <property type="match status" value="3"/>
</dbReference>
<dbReference type="EMBL" id="JAVRHZ010000003">
    <property type="protein sequence ID" value="MDT0555791.1"/>
    <property type="molecule type" value="Genomic_DNA"/>
</dbReference>
<comment type="caution">
    <text evidence="3">The sequence shown here is derived from an EMBL/GenBank/DDBJ whole genome shotgun (WGS) entry which is preliminary data.</text>
</comment>
<evidence type="ECO:0000313" key="3">
    <source>
        <dbReference type="EMBL" id="MDT0555791.1"/>
    </source>
</evidence>
<dbReference type="Gene3D" id="2.130.10.130">
    <property type="entry name" value="Integrin alpha, N-terminal"/>
    <property type="match status" value="1"/>
</dbReference>
<evidence type="ECO:0000259" key="2">
    <source>
        <dbReference type="Pfam" id="PF18962"/>
    </source>
</evidence>
<feature type="domain" description="Secretion system C-terminal sorting" evidence="2">
    <location>
        <begin position="390"/>
        <end position="456"/>
    </location>
</feature>
<keyword evidence="1" id="KW-0732">Signal</keyword>
<evidence type="ECO:0000256" key="1">
    <source>
        <dbReference type="ARBA" id="ARBA00022729"/>
    </source>
</evidence>
<organism evidence="3 4">
    <name type="scientific">Patiriisocius hiemis</name>
    <dbReference type="NCBI Taxonomy" id="3075604"/>
    <lineage>
        <taxon>Bacteria</taxon>
        <taxon>Pseudomonadati</taxon>
        <taxon>Bacteroidota</taxon>
        <taxon>Flavobacteriia</taxon>
        <taxon>Flavobacteriales</taxon>
        <taxon>Flavobacteriaceae</taxon>
        <taxon>Patiriisocius</taxon>
    </lineage>
</organism>
<dbReference type="RefSeq" id="WP_311332743.1">
    <property type="nucleotide sequence ID" value="NZ_JAVRHZ010000003.1"/>
</dbReference>
<dbReference type="PANTHER" id="PTHR44103:SF1">
    <property type="entry name" value="PROPROTEIN CONVERTASE P"/>
    <property type="match status" value="1"/>
</dbReference>
<dbReference type="InterPro" id="IPR026444">
    <property type="entry name" value="Secre_tail"/>
</dbReference>
<evidence type="ECO:0000313" key="4">
    <source>
        <dbReference type="Proteomes" id="UP001254488"/>
    </source>
</evidence>
<name>A0ABU2YD35_9FLAO</name>
<protein>
    <submittedName>
        <fullName evidence="3">FG-GAP-like repeat-containing protein</fullName>
    </submittedName>
</protein>
<dbReference type="Pfam" id="PF18962">
    <property type="entry name" value="Por_Secre_tail"/>
    <property type="match status" value="1"/>
</dbReference>
<proteinExistence type="predicted"/>
<keyword evidence="4" id="KW-1185">Reference proteome</keyword>